<dbReference type="Pfam" id="PF00759">
    <property type="entry name" value="Glyco_hydro_9"/>
    <property type="match status" value="1"/>
</dbReference>
<reference evidence="11" key="1">
    <citation type="submission" date="2022-01" db="EMBL/GenBank/DDBJ databases">
        <authorList>
            <person name="Criscuolo A."/>
        </authorList>
    </citation>
    <scope>NUCLEOTIDE SEQUENCE</scope>
    <source>
        <strain evidence="11">CIP111892</strain>
    </source>
</reference>
<feature type="signal peptide" evidence="9">
    <location>
        <begin position="1"/>
        <end position="25"/>
    </location>
</feature>
<evidence type="ECO:0000256" key="4">
    <source>
        <dbReference type="ARBA" id="ARBA00023001"/>
    </source>
</evidence>
<dbReference type="RefSeq" id="WP_236336873.1">
    <property type="nucleotide sequence ID" value="NZ_CAKMMG010000011.1"/>
</dbReference>
<dbReference type="CDD" id="cd02850">
    <property type="entry name" value="E_set_Cellulase_N"/>
    <property type="match status" value="1"/>
</dbReference>
<dbReference type="SUPFAM" id="SSF49785">
    <property type="entry name" value="Galactose-binding domain-like"/>
    <property type="match status" value="1"/>
</dbReference>
<dbReference type="EMBL" id="CAKMMG010000011">
    <property type="protein sequence ID" value="CAH1221662.1"/>
    <property type="molecule type" value="Genomic_DNA"/>
</dbReference>
<evidence type="ECO:0000256" key="5">
    <source>
        <dbReference type="ARBA" id="ARBA00023277"/>
    </source>
</evidence>
<keyword evidence="3 8" id="KW-0378">Hydrolase</keyword>
<dbReference type="PROSITE" id="PS51172">
    <property type="entry name" value="CBM3"/>
    <property type="match status" value="1"/>
</dbReference>
<dbReference type="InterPro" id="IPR001701">
    <property type="entry name" value="Glyco_hydro_9"/>
</dbReference>
<dbReference type="InterPro" id="IPR012341">
    <property type="entry name" value="6hp_glycosidase-like_sf"/>
</dbReference>
<keyword evidence="4 9" id="KW-0136">Cellulose degradation</keyword>
<feature type="active site" evidence="8">
    <location>
        <position position="754"/>
    </location>
</feature>
<keyword evidence="2 9" id="KW-0732">Signal</keyword>
<dbReference type="InterPro" id="IPR005102">
    <property type="entry name" value="Carbo-bd_X2"/>
</dbReference>
<comment type="similarity">
    <text evidence="1 8 9">Belongs to the glycosyl hydrolase 9 (cellulase E) family.</text>
</comment>
<dbReference type="Pfam" id="PF02927">
    <property type="entry name" value="CelD_N"/>
    <property type="match status" value="1"/>
</dbReference>
<organism evidence="11 12">
    <name type="scientific">Paenibacillus auburnensis</name>
    <dbReference type="NCBI Taxonomy" id="2905649"/>
    <lineage>
        <taxon>Bacteria</taxon>
        <taxon>Bacillati</taxon>
        <taxon>Bacillota</taxon>
        <taxon>Bacilli</taxon>
        <taxon>Bacillales</taxon>
        <taxon>Paenibacillaceae</taxon>
        <taxon>Paenibacillus</taxon>
    </lineage>
</organism>
<comment type="caution">
    <text evidence="11">The sequence shown here is derived from an EMBL/GenBank/DDBJ whole genome shotgun (WGS) entry which is preliminary data.</text>
</comment>
<proteinExistence type="inferred from homology"/>
<dbReference type="Gene3D" id="1.50.10.10">
    <property type="match status" value="1"/>
</dbReference>
<evidence type="ECO:0000256" key="6">
    <source>
        <dbReference type="ARBA" id="ARBA00023295"/>
    </source>
</evidence>
<dbReference type="InterPro" id="IPR013783">
    <property type="entry name" value="Ig-like_fold"/>
</dbReference>
<name>A0ABM9CTB6_9BACL</name>
<feature type="active site" evidence="8">
    <location>
        <position position="745"/>
    </location>
</feature>
<dbReference type="EC" id="3.2.1.4" evidence="9"/>
<evidence type="ECO:0000256" key="8">
    <source>
        <dbReference type="PROSITE-ProRule" id="PRU10060"/>
    </source>
</evidence>
<dbReference type="InterPro" id="IPR008928">
    <property type="entry name" value="6-hairpin_glycosidase_sf"/>
</dbReference>
<keyword evidence="5 8" id="KW-0119">Carbohydrate metabolism</keyword>
<keyword evidence="12" id="KW-1185">Reference proteome</keyword>
<protein>
    <recommendedName>
        <fullName evidence="9">Endoglucanase</fullName>
        <ecNumber evidence="9">3.2.1.4</ecNumber>
    </recommendedName>
</protein>
<feature type="chain" id="PRO_5044978110" description="Endoglucanase" evidence="9">
    <location>
        <begin position="26"/>
        <end position="1115"/>
    </location>
</feature>
<evidence type="ECO:0000256" key="2">
    <source>
        <dbReference type="ARBA" id="ARBA00022729"/>
    </source>
</evidence>
<dbReference type="InterPro" id="IPR048758">
    <property type="entry name" value="CBM30"/>
</dbReference>
<dbReference type="InterPro" id="IPR008965">
    <property type="entry name" value="CBM2/CBM3_carb-bd_dom_sf"/>
</dbReference>
<dbReference type="SUPFAM" id="SSF48208">
    <property type="entry name" value="Six-hairpin glycosidases"/>
    <property type="match status" value="1"/>
</dbReference>
<evidence type="ECO:0000256" key="7">
    <source>
        <dbReference type="ARBA" id="ARBA00023326"/>
    </source>
</evidence>
<dbReference type="SMART" id="SM01067">
    <property type="entry name" value="CBM_3"/>
    <property type="match status" value="1"/>
</dbReference>
<keyword evidence="6 8" id="KW-0326">Glycosidase</keyword>
<dbReference type="InterPro" id="IPR033126">
    <property type="entry name" value="Glyco_hydro_9_Asp/Glu_AS"/>
</dbReference>
<gene>
    <name evidence="11" type="ORF">PAECIP111892_05010</name>
</gene>
<dbReference type="Pfam" id="PF00942">
    <property type="entry name" value="CBM_3"/>
    <property type="match status" value="1"/>
</dbReference>
<dbReference type="Proteomes" id="UP000838324">
    <property type="component" value="Unassembled WGS sequence"/>
</dbReference>
<keyword evidence="7 8" id="KW-0624">Polysaccharide degradation</keyword>
<evidence type="ECO:0000313" key="12">
    <source>
        <dbReference type="Proteomes" id="UP000838324"/>
    </source>
</evidence>
<dbReference type="InterPro" id="IPR014756">
    <property type="entry name" value="Ig_E-set"/>
</dbReference>
<dbReference type="Pfam" id="PF03442">
    <property type="entry name" value="CBM_X2"/>
    <property type="match status" value="2"/>
</dbReference>
<dbReference type="InterPro" id="IPR008979">
    <property type="entry name" value="Galactose-bd-like_sf"/>
</dbReference>
<dbReference type="Gene3D" id="2.60.120.430">
    <property type="entry name" value="Galactose-binding lectin"/>
    <property type="match status" value="1"/>
</dbReference>
<dbReference type="PANTHER" id="PTHR22298">
    <property type="entry name" value="ENDO-1,4-BETA-GLUCANASE"/>
    <property type="match status" value="1"/>
</dbReference>
<comment type="catalytic activity">
    <reaction evidence="9">
        <text>Endohydrolysis of (1-&gt;4)-beta-D-glucosidic linkages in cellulose, lichenin and cereal beta-D-glucans.</text>
        <dbReference type="EC" id="3.2.1.4"/>
    </reaction>
</comment>
<accession>A0ABM9CTB6</accession>
<dbReference type="Gene3D" id="2.60.40.10">
    <property type="entry name" value="Immunoglobulins"/>
    <property type="match status" value="3"/>
</dbReference>
<dbReference type="InterPro" id="IPR001956">
    <property type="entry name" value="CBM3"/>
</dbReference>
<dbReference type="InterPro" id="IPR036966">
    <property type="entry name" value="CBM3_sf"/>
</dbReference>
<evidence type="ECO:0000256" key="9">
    <source>
        <dbReference type="RuleBase" id="RU361166"/>
    </source>
</evidence>
<dbReference type="SUPFAM" id="SSF49384">
    <property type="entry name" value="Carbohydrate-binding domain"/>
    <property type="match status" value="1"/>
</dbReference>
<dbReference type="Gene3D" id="2.60.40.710">
    <property type="entry name" value="Endoglucanase-like"/>
    <property type="match status" value="1"/>
</dbReference>
<dbReference type="PROSITE" id="PS00698">
    <property type="entry name" value="GH9_3"/>
    <property type="match status" value="1"/>
</dbReference>
<dbReference type="InterPro" id="IPR004197">
    <property type="entry name" value="Cellulase_Ig-like"/>
</dbReference>
<evidence type="ECO:0000313" key="11">
    <source>
        <dbReference type="EMBL" id="CAH1221662.1"/>
    </source>
</evidence>
<feature type="domain" description="CBM3" evidence="10">
    <location>
        <begin position="964"/>
        <end position="1115"/>
    </location>
</feature>
<dbReference type="SUPFAM" id="SSF81296">
    <property type="entry name" value="E set domains"/>
    <property type="match status" value="3"/>
</dbReference>
<evidence type="ECO:0000259" key="10">
    <source>
        <dbReference type="PROSITE" id="PS51172"/>
    </source>
</evidence>
<sequence length="1115" mass="121115">MRKKVSLFLALTMFAAILFSYPVKTDATTAEAPAGWRNLLDYRIFSTISDGWAGDSGFGLETENSKLPIDSTAMYNGLPSLLINTKSPSSPSWYNALITVAGWKAYDFTSYYPNGFLEFNIKGNAGGETFLLGFKDRVFERAAGGEITTTVNINSYTTITKNWTHVKIPLKDVMQVPQGIDITSIDALSIKNNGFQPLKVWLNDIRVTSSGKEKEYAPIKVNQVGYPVNGVKQALVTGFEDVLTVDAGTPFSVINTATNSTAFSGTLVLTKNYDAIDSGERIFTADFTNLTAPGKYYVAVQGLPNSPKFSIGDASDIYAPFLKDVSRYFYYQRTGMNITSPYTQNYQRSDFTPDTAVPFMSNPSVKKDVSKGWYDAGDKGKYVNAGAKALSDLFWAYEIMPEKFTDSQFNIPESGNGIPDILDEARWELEWMLKMQDAASGGFYARVTFQDDDNMVDRQIIDKDTVSSRTGIKTTADTATAAGTLAHAYLMYRTIDPAFAQSCLNAAIAAWGYLEAHPENIRTPNTGRWPYDVTDDASNRLWAAGSLYRSTGDAKYNSYFLANYKAMEIYFTDPLDFASGWANTWNTGFFSYLKAANPDAGVVSWYTAKFQQWFNDKVSRTNESAWKSIIKDGNYYWGITMQVADTPMEMIIGTKLLGTFESNRAVINQITYSQLDWILGQNPVGVSFVSGYGDNSVKYPFSIMYRTDGLTGVPKGYLVGGPNKFSNDVTVGNQISRFAGKNYNDNFQEWTTNEHTVYWNSGLVFVAAFATGNSVNSTITPVTAAFDKKTANQANIPVTLTLNGNTFTGIKNGTASLTAGTDYTVSGNTVTLLKSYLAQQPTGTTNLTFLFSAGSSATLSITVKDSSVTNAVITPTVAVYDKNAVNPAGIPVTLTLNGNTLTSIKNGTASLVAGTDYTVSGSTVTIQKTYLSAQPVGTTTLTFNFSAGASASLTISVINTATGGSGSIKVQQYNSSVAATVNTLNPKIKLTNTGTSAINLSDVKLRYYYTIDGEKDQSFWCDWSSAGSSNVTGTFAKLATPRTGADTYLELGFTAGAGSLAAGASIEIQIRVSKTDWTNYTQTGDYSFNQSATAYADWSKTTGYVAGALQWGIEP</sequence>
<evidence type="ECO:0000256" key="3">
    <source>
        <dbReference type="ARBA" id="ARBA00022801"/>
    </source>
</evidence>
<dbReference type="Pfam" id="PF21582">
    <property type="entry name" value="CBM30"/>
    <property type="match status" value="1"/>
</dbReference>
<evidence type="ECO:0000256" key="1">
    <source>
        <dbReference type="ARBA" id="ARBA00007072"/>
    </source>
</evidence>